<dbReference type="PROSITE" id="PS00061">
    <property type="entry name" value="ADH_SHORT"/>
    <property type="match status" value="1"/>
</dbReference>
<evidence type="ECO:0000256" key="1">
    <source>
        <dbReference type="ARBA" id="ARBA00006484"/>
    </source>
</evidence>
<dbReference type="PRINTS" id="PR00080">
    <property type="entry name" value="SDRFAMILY"/>
</dbReference>
<keyword evidence="2" id="KW-0521">NADP</keyword>
<dbReference type="InterPro" id="IPR045313">
    <property type="entry name" value="CBR1-like"/>
</dbReference>
<dbReference type="Pfam" id="PF00106">
    <property type="entry name" value="adh_short"/>
    <property type="match status" value="1"/>
</dbReference>
<keyword evidence="6" id="KW-1185">Reference proteome</keyword>
<dbReference type="EMBL" id="BAABIB010000120">
    <property type="protein sequence ID" value="GAA4661310.1"/>
    <property type="molecule type" value="Genomic_DNA"/>
</dbReference>
<dbReference type="PANTHER" id="PTHR43490">
    <property type="entry name" value="(+)-NEOMENTHOL DEHYDROGENASE"/>
    <property type="match status" value="1"/>
</dbReference>
<dbReference type="Proteomes" id="UP001500192">
    <property type="component" value="Unassembled WGS sequence"/>
</dbReference>
<gene>
    <name evidence="5" type="ORF">GCM10023214_61930</name>
</gene>
<accession>A0ABP8VGN9</accession>
<dbReference type="PANTHER" id="PTHR43490:SF99">
    <property type="entry name" value="SHORT-CHAIN DEHYDROGENASE_REDUCTASE"/>
    <property type="match status" value="1"/>
</dbReference>
<comment type="similarity">
    <text evidence="1 4">Belongs to the short-chain dehydrogenases/reductases (SDR) family.</text>
</comment>
<sequence length="257" mass="26888">MGWDWRSQASAVLAQDRTGGEAGLMATTTALVTGANKGLGRETVRRLAAQGWDVFLAARDTERGSAAAAELDVRFVQLDVTSDESVTAAVETVKRAVGRLDVLVNNAGVGVPATPPGDTRVAELRDVFEVNVFGPVRVTNAFLPLLRAAQHPRIVMVSSGMGSFTLANDPRWSGLVLPQLGYPASKAALNMITSQYARALDGVKVNAVEPGYTATDLNGHAGFQTVAEGADAIVELAGVGPDGPTGGFFDRKGTVPW</sequence>
<evidence type="ECO:0000256" key="4">
    <source>
        <dbReference type="RuleBase" id="RU000363"/>
    </source>
</evidence>
<proteinExistence type="inferred from homology"/>
<evidence type="ECO:0000313" key="5">
    <source>
        <dbReference type="EMBL" id="GAA4661310.1"/>
    </source>
</evidence>
<dbReference type="SUPFAM" id="SSF51735">
    <property type="entry name" value="NAD(P)-binding Rossmann-fold domains"/>
    <property type="match status" value="1"/>
</dbReference>
<comment type="caution">
    <text evidence="5">The sequence shown here is derived from an EMBL/GenBank/DDBJ whole genome shotgun (WGS) entry which is preliminary data.</text>
</comment>
<dbReference type="InterPro" id="IPR002347">
    <property type="entry name" value="SDR_fam"/>
</dbReference>
<dbReference type="PRINTS" id="PR00081">
    <property type="entry name" value="GDHRDH"/>
</dbReference>
<dbReference type="InterPro" id="IPR020904">
    <property type="entry name" value="Sc_DH/Rdtase_CS"/>
</dbReference>
<evidence type="ECO:0000256" key="2">
    <source>
        <dbReference type="ARBA" id="ARBA00022857"/>
    </source>
</evidence>
<keyword evidence="3" id="KW-0560">Oxidoreductase</keyword>
<dbReference type="InterPro" id="IPR036291">
    <property type="entry name" value="NAD(P)-bd_dom_sf"/>
</dbReference>
<evidence type="ECO:0000256" key="3">
    <source>
        <dbReference type="ARBA" id="ARBA00023002"/>
    </source>
</evidence>
<dbReference type="CDD" id="cd05324">
    <property type="entry name" value="carb_red_PTCR-like_SDR_c"/>
    <property type="match status" value="1"/>
</dbReference>
<organism evidence="5 6">
    <name type="scientific">Amycolatopsis dongchuanensis</name>
    <dbReference type="NCBI Taxonomy" id="1070866"/>
    <lineage>
        <taxon>Bacteria</taxon>
        <taxon>Bacillati</taxon>
        <taxon>Actinomycetota</taxon>
        <taxon>Actinomycetes</taxon>
        <taxon>Pseudonocardiales</taxon>
        <taxon>Pseudonocardiaceae</taxon>
        <taxon>Amycolatopsis</taxon>
    </lineage>
</organism>
<protein>
    <submittedName>
        <fullName evidence="5">SDR family NAD(P)-dependent oxidoreductase</fullName>
    </submittedName>
</protein>
<reference evidence="6" key="1">
    <citation type="journal article" date="2019" name="Int. J. Syst. Evol. Microbiol.">
        <title>The Global Catalogue of Microorganisms (GCM) 10K type strain sequencing project: providing services to taxonomists for standard genome sequencing and annotation.</title>
        <authorList>
            <consortium name="The Broad Institute Genomics Platform"/>
            <consortium name="The Broad Institute Genome Sequencing Center for Infectious Disease"/>
            <person name="Wu L."/>
            <person name="Ma J."/>
        </authorList>
    </citation>
    <scope>NUCLEOTIDE SEQUENCE [LARGE SCALE GENOMIC DNA]</scope>
    <source>
        <strain evidence="6">JCM 18054</strain>
    </source>
</reference>
<evidence type="ECO:0000313" key="6">
    <source>
        <dbReference type="Proteomes" id="UP001500192"/>
    </source>
</evidence>
<dbReference type="Gene3D" id="3.40.50.720">
    <property type="entry name" value="NAD(P)-binding Rossmann-like Domain"/>
    <property type="match status" value="1"/>
</dbReference>
<name>A0ABP8VGN9_9PSEU</name>